<dbReference type="InterPro" id="IPR011990">
    <property type="entry name" value="TPR-like_helical_dom_sf"/>
</dbReference>
<proteinExistence type="predicted"/>
<gene>
    <name evidence="2" type="ordered locus">Ethha_2547</name>
</gene>
<evidence type="ECO:0000313" key="2">
    <source>
        <dbReference type="EMBL" id="ADU28040.1"/>
    </source>
</evidence>
<dbReference type="CDD" id="cd02511">
    <property type="entry name" value="Beta4Glucosyltransferase"/>
    <property type="match status" value="1"/>
</dbReference>
<sequence length="746" mass="82455">MKAYTRKKGDVKISACTIAKNEAKNIARCINSYKEFVDEIIVVDTGSTDDTVRIAEECGATVLHFDWCDDFSAAKNFAIEAASGDWIICLDADQYFSENCGTQVRRVIENAERKGKNCVMAREVNLDDASGRQKSEVGVIRIFRAGLRYRFPIHESIFSPQGLEIATVPKLQFFYYHTGYSSDRFEGKLARNLRLLQKELETHPEPTREAALHAYMCDCYSGMNRHEETRAEARAYLEGRRKTGVRMLGLEAKPYINSINSLEKEEGPLEELDEWISMLERDFPGYPDAAYARARYDYRRRMFAQALEQFDRAVKRSAVYDGADCDSVGAEMERIDYFRGLCKWALGDAVGALDLFADLSRHAKNNAAMLRMLAIVKPMGDLHADAFAQDFFLSLDDAVKPQMLGAVMMYYMSKPATFGYAYMRDRQGAKDIDATLSGFIQAGNGDYLGASNFFYLNAVGAKNKDSAMRALLCAVLAQNADALEHAKSVAPPCQQAALGVADAPVAEDDIPQIASLVVEADRLRGGALSAQIARTAAEQLGTGLAQAFAEQLEKSFAYSAALAAVEAAPLSPETVFLRGYYTCRLGRMGEAEDLLRLAKAQGADGPAADGMLESAEKRLRAFRADKQPDMAAEQARVAAHLERGDFHTAQAALAVLRDLAEPDAPWYSMAAVTAYYLGQDERAALIVRAGLLRFPDDADLLYNAGDIYSRMGLKKCSKIYYEQALERCGDEALREQIRAALVSMPA</sequence>
<dbReference type="InterPro" id="IPR001173">
    <property type="entry name" value="Glyco_trans_2-like"/>
</dbReference>
<accession>E6U6H0</accession>
<keyword evidence="3" id="KW-1185">Reference proteome</keyword>
<dbReference type="GO" id="GO:0016740">
    <property type="term" value="F:transferase activity"/>
    <property type="evidence" value="ECO:0007669"/>
    <property type="project" value="UniProtKB-KW"/>
</dbReference>
<dbReference type="PANTHER" id="PTHR43630">
    <property type="entry name" value="POLY-BETA-1,6-N-ACETYL-D-GLUCOSAMINE SYNTHASE"/>
    <property type="match status" value="1"/>
</dbReference>
<dbReference type="KEGG" id="eha:Ethha_2547"/>
<protein>
    <submittedName>
        <fullName evidence="2">Glycosyl transferase family 2</fullName>
    </submittedName>
</protein>
<dbReference type="EMBL" id="CP002400">
    <property type="protein sequence ID" value="ADU28040.1"/>
    <property type="molecule type" value="Genomic_DNA"/>
</dbReference>
<dbReference type="SUPFAM" id="SSF53448">
    <property type="entry name" value="Nucleotide-diphospho-sugar transferases"/>
    <property type="match status" value="1"/>
</dbReference>
<keyword evidence="2" id="KW-0808">Transferase</keyword>
<dbReference type="Proteomes" id="UP000001551">
    <property type="component" value="Chromosome"/>
</dbReference>
<feature type="domain" description="Glycosyltransferase 2-like" evidence="1">
    <location>
        <begin position="14"/>
        <end position="122"/>
    </location>
</feature>
<organism evidence="2 3">
    <name type="scientific">Ethanoligenens harbinense (strain DSM 18485 / JCM 12961 / CGMCC 1.5033 / YUAN-3)</name>
    <dbReference type="NCBI Taxonomy" id="663278"/>
    <lineage>
        <taxon>Bacteria</taxon>
        <taxon>Bacillati</taxon>
        <taxon>Bacillota</taxon>
        <taxon>Clostridia</taxon>
        <taxon>Eubacteriales</taxon>
        <taxon>Oscillospiraceae</taxon>
        <taxon>Ethanoligenens</taxon>
    </lineage>
</organism>
<dbReference type="Gene3D" id="1.25.40.10">
    <property type="entry name" value="Tetratricopeptide repeat domain"/>
    <property type="match status" value="2"/>
</dbReference>
<name>E6U6H0_ETHHY</name>
<dbReference type="eggNOG" id="COG0463">
    <property type="taxonomic scope" value="Bacteria"/>
</dbReference>
<dbReference type="AlphaFoldDB" id="E6U6H0"/>
<dbReference type="STRING" id="663278.Ethha_2547"/>
<dbReference type="PANTHER" id="PTHR43630:SF2">
    <property type="entry name" value="GLYCOSYLTRANSFERASE"/>
    <property type="match status" value="1"/>
</dbReference>
<evidence type="ECO:0000259" key="1">
    <source>
        <dbReference type="Pfam" id="PF00535"/>
    </source>
</evidence>
<dbReference type="Gene3D" id="3.90.550.10">
    <property type="entry name" value="Spore Coat Polysaccharide Biosynthesis Protein SpsA, Chain A"/>
    <property type="match status" value="1"/>
</dbReference>
<evidence type="ECO:0000313" key="3">
    <source>
        <dbReference type="Proteomes" id="UP000001551"/>
    </source>
</evidence>
<reference evidence="2 3" key="1">
    <citation type="submission" date="2010-12" db="EMBL/GenBank/DDBJ databases">
        <title>Complete sequence of Ethanoligenens harbinense YUAN-3.</title>
        <authorList>
            <person name="Lucas S."/>
            <person name="Copeland A."/>
            <person name="Lapidus A."/>
            <person name="Cheng J.-F."/>
            <person name="Bruce D."/>
            <person name="Goodwin L."/>
            <person name="Pitluck S."/>
            <person name="Chertkov O."/>
            <person name="Misra M."/>
            <person name="Detter J.C."/>
            <person name="Han C."/>
            <person name="Tapia R."/>
            <person name="Land M."/>
            <person name="Hauser L."/>
            <person name="Jeffries C."/>
            <person name="Kyrpides N."/>
            <person name="Ivanova N."/>
            <person name="Mikhailova N."/>
            <person name="Wang A."/>
            <person name="Mouttaki H."/>
            <person name="He Z."/>
            <person name="Zhou J."/>
            <person name="Hemme C.L."/>
            <person name="Woyke T."/>
        </authorList>
    </citation>
    <scope>NUCLEOTIDE SEQUENCE [LARGE SCALE GENOMIC DNA]</scope>
    <source>
        <strain evidence="3">DSM 18485 / JCM 12961 / CGMCC 1.5033 / YUAN-3</strain>
    </source>
</reference>
<dbReference type="SUPFAM" id="SSF48452">
    <property type="entry name" value="TPR-like"/>
    <property type="match status" value="2"/>
</dbReference>
<dbReference type="RefSeq" id="WP_013486383.1">
    <property type="nucleotide sequence ID" value="NC_014828.1"/>
</dbReference>
<dbReference type="eggNOG" id="COG0457">
    <property type="taxonomic scope" value="Bacteria"/>
</dbReference>
<dbReference type="Pfam" id="PF00535">
    <property type="entry name" value="Glycos_transf_2"/>
    <property type="match status" value="1"/>
</dbReference>
<dbReference type="HOGENOM" id="CLU_372450_0_0_9"/>
<dbReference type="InterPro" id="IPR029044">
    <property type="entry name" value="Nucleotide-diphossugar_trans"/>
</dbReference>